<dbReference type="PANTHER" id="PTHR48050">
    <property type="entry name" value="STEROL 3-BETA-GLUCOSYLTRANSFERASE"/>
    <property type="match status" value="1"/>
</dbReference>
<evidence type="ECO:0000313" key="7">
    <source>
        <dbReference type="EMBL" id="KAL0096801.1"/>
    </source>
</evidence>
<dbReference type="Gene3D" id="3.40.50.2000">
    <property type="entry name" value="Glycogen Phosphorylase B"/>
    <property type="match status" value="2"/>
</dbReference>
<comment type="caution">
    <text evidence="7">The sequence shown here is derived from an EMBL/GenBank/DDBJ whole genome shotgun (WGS) entry which is preliminary data.</text>
</comment>
<dbReference type="Pfam" id="PF03033">
    <property type="entry name" value="Glyco_transf_28"/>
    <property type="match status" value="1"/>
</dbReference>
<dbReference type="Proteomes" id="UP001448207">
    <property type="component" value="Unassembled WGS sequence"/>
</dbReference>
<feature type="domain" description="PH" evidence="6">
    <location>
        <begin position="154"/>
        <end position="250"/>
    </location>
</feature>
<evidence type="ECO:0000256" key="5">
    <source>
        <dbReference type="SAM" id="MobiDB-lite"/>
    </source>
</evidence>
<dbReference type="SMART" id="SM00568">
    <property type="entry name" value="GRAM"/>
    <property type="match status" value="2"/>
</dbReference>
<protein>
    <recommendedName>
        <fullName evidence="2">sterol 3beta-glucosyltransferase</fullName>
        <ecNumber evidence="2">2.4.1.173</ecNumber>
    </recommendedName>
</protein>
<dbReference type="InterPro" id="IPR001849">
    <property type="entry name" value="PH_domain"/>
</dbReference>
<feature type="non-terminal residue" evidence="7">
    <location>
        <position position="1"/>
    </location>
</feature>
<comment type="similarity">
    <text evidence="1">Belongs to the glycosyltransferase 28 family.</text>
</comment>
<dbReference type="EMBL" id="JBCLYO010000001">
    <property type="protein sequence ID" value="KAL0096801.1"/>
    <property type="molecule type" value="Genomic_DNA"/>
</dbReference>
<dbReference type="SUPFAM" id="SSF50729">
    <property type="entry name" value="PH domain-like"/>
    <property type="match status" value="1"/>
</dbReference>
<evidence type="ECO:0000256" key="4">
    <source>
        <dbReference type="ARBA" id="ARBA00022679"/>
    </source>
</evidence>
<sequence>MDSANHNVLQFVSAAAQALESPDRGDFAQAYSNVLGYSIDAIKSENDCLEDDKPIPSKQGPSHIQELLADATGVSVELEEPLDTNQYFSTEDLGKDTKHSIAEKVHMIFKLPTVEELHGEWPCYIIRSAIVPGFIYLTDKHICFYASLVHSQEGYSKNGYLLVKTTGKMSTSYQRCYFDLKNDVLAWYENAIDNYSPLGKIDLKYAQYVHRSKKRDYGFRINTMTKTWHFQADTEAAVIEWINVFQKAIFKAKNTGSSLKVVIPMENILDIEQPVPIEFQQFLKIRTVGIDDSLVMDEYYFAYFPDIKKTYDTLIQIWESFQVSTDGTNPSPQSQETSPSMSISDIFSDDVQPVLSHTGKHQLASYPSSSMSSAVVQALFVPGALAGLLKGKPQEKIPEPVHREDPVIEEMNDSSSSGEEDQAMVGWLGEKRRSGMKLVYGLLGGNTGSAATAIDNYYDDDDDDDEDEERKEGTSRQGEPLDERTRANFRKYFVLPESEKLYAVYRCYLMKTLPCYGKLYISSNHLSFNSKGFATKAKIIIPFQDVLRIQKIHSRGYIFHALSILTQKKKEIFLEFSLLSNRNNCFAKLFLQHKWVLENRTSVGDEEQNMKDWEASLLDIDQEETAGHMEPLEQAGLPILSHKAVTLVPHREPEKPLHITCITIGTRGDVQPYIALCKGLMKQGHTCRIATHDEFKDWIEEHGIEFRSIGGDPGELMRICVENSFFSVNFVREGLRLFKVWINELLELTWKACQGTEMIIESPSAMVGVHMAEKLRVPYFRAFPMPMTRTRSFPHPFATPNSPKGRLYNDMTYVLFDHAVWRAIAKRTNDFRQQVLSLPATSYEKLEVWKIPYLYCFSQSIVPSPLDWMDWIHCTGYWFLDNAQAGWKPSDKLQAFLDAPDKRPIVYIGFGSIIVANPQEITRVIVEATLLSNVRAIVSQGWSARLQDKSEGRTTTDTSLNLNAQDTGDSLLHKYPDTIMSLKSVPHDWLFPQIRAVVHHGGAGTTAAGLRAGVPTIVKPFFADQFFWGERVEEMGIGLCIKQLTVESLSAALRVVSTDDRMLKNAKLVGEKIRRENGVETAIQCIYRDMDLAKERTLSSAQASSSQSQEELTTSTLDEDQEWTLVDSTSGPIPPDTWQPATS</sequence>
<dbReference type="PROSITE" id="PS50003">
    <property type="entry name" value="PH_DOMAIN"/>
    <property type="match status" value="1"/>
</dbReference>
<feature type="compositionally biased region" description="Low complexity" evidence="5">
    <location>
        <begin position="1099"/>
        <end position="1116"/>
    </location>
</feature>
<dbReference type="Gene3D" id="2.30.29.30">
    <property type="entry name" value="Pleckstrin-homology domain (PH domain)/Phosphotyrosine-binding domain (PTB)"/>
    <property type="match status" value="3"/>
</dbReference>
<feature type="region of interest" description="Disordered" evidence="5">
    <location>
        <begin position="453"/>
        <end position="481"/>
    </location>
</feature>
<keyword evidence="8" id="KW-1185">Reference proteome</keyword>
<evidence type="ECO:0000256" key="2">
    <source>
        <dbReference type="ARBA" id="ARBA00012650"/>
    </source>
</evidence>
<feature type="compositionally biased region" description="Acidic residues" evidence="5">
    <location>
        <begin position="457"/>
        <end position="469"/>
    </location>
</feature>
<dbReference type="InterPro" id="IPR010610">
    <property type="entry name" value="EryCIII-like_C"/>
</dbReference>
<dbReference type="InterPro" id="IPR011993">
    <property type="entry name" value="PH-like_dom_sf"/>
</dbReference>
<proteinExistence type="inferred from homology"/>
<keyword evidence="4" id="KW-0808">Transferase</keyword>
<dbReference type="InterPro" id="IPR004276">
    <property type="entry name" value="GlycoTrans_28_N"/>
</dbReference>
<dbReference type="InterPro" id="IPR002213">
    <property type="entry name" value="UDP_glucos_trans"/>
</dbReference>
<reference evidence="7 8" key="1">
    <citation type="submission" date="2024-04" db="EMBL/GenBank/DDBJ databases">
        <title>Symmetric and asymmetric DNA N6-adenine methylation regulates different biological responses in Mucorales.</title>
        <authorList>
            <consortium name="Lawrence Berkeley National Laboratory"/>
            <person name="Lax C."/>
            <person name="Mondo S.J."/>
            <person name="Osorio-Concepcion M."/>
            <person name="Muszewska A."/>
            <person name="Corrochano-Luque M."/>
            <person name="Gutierrez G."/>
            <person name="Riley R."/>
            <person name="Lipzen A."/>
            <person name="Guo J."/>
            <person name="Hundley H."/>
            <person name="Amirebrahimi M."/>
            <person name="Ng V."/>
            <person name="Lorenzo-Gutierrez D."/>
            <person name="Binder U."/>
            <person name="Yang J."/>
            <person name="Song Y."/>
            <person name="Canovas D."/>
            <person name="Navarro E."/>
            <person name="Freitag M."/>
            <person name="Gabaldon T."/>
            <person name="Grigoriev I.V."/>
            <person name="Corrochano L.M."/>
            <person name="Nicolas F.E."/>
            <person name="Garre V."/>
        </authorList>
    </citation>
    <scope>NUCLEOTIDE SEQUENCE [LARGE SCALE GENOMIC DNA]</scope>
    <source>
        <strain evidence="7 8">L51</strain>
    </source>
</reference>
<feature type="region of interest" description="Disordered" evidence="5">
    <location>
        <begin position="1099"/>
        <end position="1143"/>
    </location>
</feature>
<organism evidence="7 8">
    <name type="scientific">Phycomyces blakesleeanus</name>
    <dbReference type="NCBI Taxonomy" id="4837"/>
    <lineage>
        <taxon>Eukaryota</taxon>
        <taxon>Fungi</taxon>
        <taxon>Fungi incertae sedis</taxon>
        <taxon>Mucoromycota</taxon>
        <taxon>Mucoromycotina</taxon>
        <taxon>Mucoromycetes</taxon>
        <taxon>Mucorales</taxon>
        <taxon>Phycomycetaceae</taxon>
        <taxon>Phycomyces</taxon>
    </lineage>
</organism>
<evidence type="ECO:0000256" key="1">
    <source>
        <dbReference type="ARBA" id="ARBA00006962"/>
    </source>
</evidence>
<evidence type="ECO:0000259" key="6">
    <source>
        <dbReference type="PROSITE" id="PS50003"/>
    </source>
</evidence>
<dbReference type="InterPro" id="IPR050426">
    <property type="entry name" value="Glycosyltransferase_28"/>
</dbReference>
<dbReference type="Pfam" id="PF00169">
    <property type="entry name" value="PH"/>
    <property type="match status" value="1"/>
</dbReference>
<dbReference type="SUPFAM" id="SSF53756">
    <property type="entry name" value="UDP-Glycosyltransferase/glycogen phosphorylase"/>
    <property type="match status" value="1"/>
</dbReference>
<dbReference type="Pfam" id="PF02893">
    <property type="entry name" value="GRAM"/>
    <property type="match status" value="2"/>
</dbReference>
<dbReference type="CDD" id="cd03784">
    <property type="entry name" value="GT1_Gtf-like"/>
    <property type="match status" value="1"/>
</dbReference>
<dbReference type="InterPro" id="IPR004182">
    <property type="entry name" value="GRAM"/>
</dbReference>
<gene>
    <name evidence="7" type="ORF">J3Q64DRAFT_1709454</name>
</gene>
<dbReference type="PANTHER" id="PTHR48050:SF25">
    <property type="entry name" value="STEROL 3-BETA-GLUCOSYLTRANSFERASE"/>
    <property type="match status" value="1"/>
</dbReference>
<keyword evidence="3" id="KW-0328">Glycosyltransferase</keyword>
<dbReference type="Pfam" id="PF06722">
    <property type="entry name" value="EryCIII-like_C"/>
    <property type="match status" value="1"/>
</dbReference>
<dbReference type="SMART" id="SM00233">
    <property type="entry name" value="PH"/>
    <property type="match status" value="1"/>
</dbReference>
<name>A0ABR3BDK8_PHYBL</name>
<evidence type="ECO:0000256" key="3">
    <source>
        <dbReference type="ARBA" id="ARBA00022676"/>
    </source>
</evidence>
<feature type="compositionally biased region" description="Basic and acidic residues" evidence="5">
    <location>
        <begin position="470"/>
        <end position="481"/>
    </location>
</feature>
<accession>A0ABR3BDK8</accession>
<evidence type="ECO:0000313" key="8">
    <source>
        <dbReference type="Proteomes" id="UP001448207"/>
    </source>
</evidence>
<dbReference type="EC" id="2.4.1.173" evidence="2"/>